<evidence type="ECO:0000256" key="2">
    <source>
        <dbReference type="ARBA" id="ARBA00022741"/>
    </source>
</evidence>
<dbReference type="OrthoDB" id="1335080at2759"/>
<feature type="binding site" evidence="5">
    <location>
        <position position="806"/>
    </location>
    <ligand>
        <name>ATP</name>
        <dbReference type="ChEBI" id="CHEBI:30616"/>
    </ligand>
</feature>
<comment type="caution">
    <text evidence="7">The sequence shown here is derived from an EMBL/GenBank/DDBJ whole genome shotgun (WGS) entry which is preliminary data.</text>
</comment>
<dbReference type="GO" id="GO:0005524">
    <property type="term" value="F:ATP binding"/>
    <property type="evidence" value="ECO:0007669"/>
    <property type="project" value="UniProtKB-UniRule"/>
</dbReference>
<evidence type="ECO:0000313" key="8">
    <source>
        <dbReference type="Proteomes" id="UP000708148"/>
    </source>
</evidence>
<dbReference type="PROSITE" id="PS50011">
    <property type="entry name" value="PROTEIN_KINASE_DOM"/>
    <property type="match status" value="2"/>
</dbReference>
<dbReference type="InterPro" id="IPR051681">
    <property type="entry name" value="Ser/Thr_Kinases-Pseudokinases"/>
</dbReference>
<evidence type="ECO:0000313" key="7">
    <source>
        <dbReference type="EMBL" id="CAD7699505.1"/>
    </source>
</evidence>
<accession>A0A8S1IX26</accession>
<evidence type="ECO:0000256" key="1">
    <source>
        <dbReference type="ARBA" id="ARBA00022679"/>
    </source>
</evidence>
<dbReference type="PROSITE" id="PS00108">
    <property type="entry name" value="PROTEIN_KINASE_ST"/>
    <property type="match status" value="2"/>
</dbReference>
<dbReference type="InterPro" id="IPR000719">
    <property type="entry name" value="Prot_kinase_dom"/>
</dbReference>
<keyword evidence="2 5" id="KW-0547">Nucleotide-binding</keyword>
<dbReference type="Gene3D" id="1.10.510.10">
    <property type="entry name" value="Transferase(Phosphotransferase) domain 1"/>
    <property type="match status" value="2"/>
</dbReference>
<dbReference type="GO" id="GO:0004674">
    <property type="term" value="F:protein serine/threonine kinase activity"/>
    <property type="evidence" value="ECO:0007669"/>
    <property type="project" value="TreeGrafter"/>
</dbReference>
<keyword evidence="3" id="KW-0418">Kinase</keyword>
<dbReference type="SUPFAM" id="SSF56112">
    <property type="entry name" value="Protein kinase-like (PK-like)"/>
    <property type="match status" value="2"/>
</dbReference>
<reference evidence="7" key="1">
    <citation type="submission" date="2020-12" db="EMBL/GenBank/DDBJ databases">
        <authorList>
            <person name="Iha C."/>
        </authorList>
    </citation>
    <scope>NUCLEOTIDE SEQUENCE</scope>
</reference>
<dbReference type="Gene3D" id="3.30.200.20">
    <property type="entry name" value="Phosphorylase Kinase, domain 1"/>
    <property type="match status" value="1"/>
</dbReference>
<evidence type="ECO:0000259" key="6">
    <source>
        <dbReference type="PROSITE" id="PS50011"/>
    </source>
</evidence>
<gene>
    <name evidence="7" type="ORF">OSTQU699_LOCUS4864</name>
</gene>
<evidence type="ECO:0000256" key="5">
    <source>
        <dbReference type="PROSITE-ProRule" id="PRU10141"/>
    </source>
</evidence>
<feature type="domain" description="Protein kinase" evidence="6">
    <location>
        <begin position="778"/>
        <end position="1046"/>
    </location>
</feature>
<keyword evidence="8" id="KW-1185">Reference proteome</keyword>
<dbReference type="InterPro" id="IPR017441">
    <property type="entry name" value="Protein_kinase_ATP_BS"/>
</dbReference>
<dbReference type="InterPro" id="IPR008271">
    <property type="entry name" value="Ser/Thr_kinase_AS"/>
</dbReference>
<evidence type="ECO:0000256" key="4">
    <source>
        <dbReference type="ARBA" id="ARBA00022840"/>
    </source>
</evidence>
<dbReference type="PROSITE" id="PS00107">
    <property type="entry name" value="PROTEIN_KINASE_ATP"/>
    <property type="match status" value="1"/>
</dbReference>
<proteinExistence type="predicted"/>
<dbReference type="Proteomes" id="UP000708148">
    <property type="component" value="Unassembled WGS sequence"/>
</dbReference>
<sequence length="1046" mass="117739">MDAMVSELQEAIAVADQMLDCAEKGRSCFRQLCGDVNALKTLLMLIASQMKDSRTEGPTVQALTNAVKDTKETLGAAMKLIEQANDQTYRNLLVYNIPFINPTPSVASALQKANRDLLNAHSRAVTNRQRDNTVFSPEQHSPGLQAGGNQVIGTAYHPRMMEFLECQLSEARKVSWPEDTLENWTSEWQYALEQGDRLLEKHKEFDLKKFYKTSDAKQGIEKVCRKLKALLLEIHPGSTEKIVDEVPEDFVKEDRVLLYLRLSLVFGLQQGNHQHAIGGEAMQNWEAVKREHEERLQLLRVMDKSEIQLETLINEGAYGELYRARVGEEIRAVKKLKTDKDGPINFILEDFASFFKEVSIQASLDAQYVARVFGTTRNGWIVMEMADNDLRRLTHGNGGMPWPAKFSLVHKAAKALKHVHSKRVVHCDVKARNFLVFGEDPTSCDVKITDFGISVEETATRSKTVRCPGGTFLWTAPEVCTGEPPTTMSDVYSFGVTMYEVVTGVSPFRRAPAEGRNTLNTLHLTVLHNKLGERDPCVVLDHHCPREMKRIMRECIQKDQERRPSMEDVVRRLEALRDSKAAVTVKNTDDPKIVTRNVPSEVNTASKAIRIVNAARDVMEAVEYNKGTLRFLIMQLQQLANELTAENILAAQQRGWGGSDLLRSLKAAQRLVNRHAQPFNLQEFYSSREAVHVVERICDELRQFVFSAHLHHKVTINDTVPAECAESDANFLCMGLGFVMGGEELSTHDVSVKVYWKVALGELQQKMQGLTVILEDEVVVGEQIGQGASGNVHWAQWGGKRVAIKKLGLGYESVIWEDRLRFVCEAAIHARVHHPAICTIYGVTKTHRWLVMEPADMDLRMCLNRRDTIFSLKVRLHLMQKASEGLAHLHSMHVVHRDVKPSNFLIFGAEDPETASVKLTDFGVAVGQSEDWRVAQTMRGQPGTQEYMAVELYDGRNATARSDVYSFAIVMCEILTGRRPYASANNFYGIVAAKFREELPCPLPKDCPDVLLELIRHCLAMNPKKRPRMTVVADTLNSVAAELGFL</sequence>
<name>A0A8S1IX26_9CHLO</name>
<keyword evidence="4 5" id="KW-0067">ATP-binding</keyword>
<feature type="domain" description="Protein kinase" evidence="6">
    <location>
        <begin position="307"/>
        <end position="576"/>
    </location>
</feature>
<dbReference type="InterPro" id="IPR011009">
    <property type="entry name" value="Kinase-like_dom_sf"/>
</dbReference>
<dbReference type="Pfam" id="PF00069">
    <property type="entry name" value="Pkinase"/>
    <property type="match status" value="2"/>
</dbReference>
<evidence type="ECO:0000256" key="3">
    <source>
        <dbReference type="ARBA" id="ARBA00022777"/>
    </source>
</evidence>
<organism evidence="7 8">
    <name type="scientific">Ostreobium quekettii</name>
    <dbReference type="NCBI Taxonomy" id="121088"/>
    <lineage>
        <taxon>Eukaryota</taxon>
        <taxon>Viridiplantae</taxon>
        <taxon>Chlorophyta</taxon>
        <taxon>core chlorophytes</taxon>
        <taxon>Ulvophyceae</taxon>
        <taxon>TCBD clade</taxon>
        <taxon>Bryopsidales</taxon>
        <taxon>Ostreobineae</taxon>
        <taxon>Ostreobiaceae</taxon>
        <taxon>Ostreobium</taxon>
    </lineage>
</organism>
<dbReference type="AlphaFoldDB" id="A0A8S1IX26"/>
<dbReference type="EMBL" id="CAJHUC010001035">
    <property type="protein sequence ID" value="CAD7699505.1"/>
    <property type="molecule type" value="Genomic_DNA"/>
</dbReference>
<dbReference type="PANTHER" id="PTHR44329">
    <property type="entry name" value="SERINE/THREONINE-PROTEIN KINASE TNNI3K-RELATED"/>
    <property type="match status" value="1"/>
</dbReference>
<keyword evidence="1" id="KW-0808">Transferase</keyword>
<protein>
    <recommendedName>
        <fullName evidence="6">Protein kinase domain-containing protein</fullName>
    </recommendedName>
</protein>
<dbReference type="SMART" id="SM00220">
    <property type="entry name" value="S_TKc"/>
    <property type="match status" value="2"/>
</dbReference>